<evidence type="ECO:0000313" key="4">
    <source>
        <dbReference type="Proteomes" id="UP001190926"/>
    </source>
</evidence>
<keyword evidence="4" id="KW-1185">Reference proteome</keyword>
<gene>
    <name evidence="3" type="ORF">C2S53_010427</name>
</gene>
<accession>A0AAD4JD17</accession>
<dbReference type="Proteomes" id="UP001190926">
    <property type="component" value="Unassembled WGS sequence"/>
</dbReference>
<comment type="caution">
    <text evidence="3">The sequence shown here is derived from an EMBL/GenBank/DDBJ whole genome shotgun (WGS) entry which is preliminary data.</text>
</comment>
<feature type="compositionally biased region" description="Polar residues" evidence="2">
    <location>
        <begin position="1"/>
        <end position="16"/>
    </location>
</feature>
<sequence length="137" mass="15481">MTQFVKDSVPESVSNNKGDKTSECSDDEEFTEELAMEAYKKIHASWIMVVKVNEELLKENADLLKERDNLSIRLRELQNNLQQSRNNAHSQTGELQHLKMLVKMINSGSSQLDEILAKGKSPQDHTGLGYNGGQVYD</sequence>
<proteinExistence type="predicted"/>
<organism evidence="3 4">
    <name type="scientific">Perilla frutescens var. hirtella</name>
    <name type="common">Perilla citriodora</name>
    <name type="synonym">Perilla setoyensis</name>
    <dbReference type="NCBI Taxonomy" id="608512"/>
    <lineage>
        <taxon>Eukaryota</taxon>
        <taxon>Viridiplantae</taxon>
        <taxon>Streptophyta</taxon>
        <taxon>Embryophyta</taxon>
        <taxon>Tracheophyta</taxon>
        <taxon>Spermatophyta</taxon>
        <taxon>Magnoliopsida</taxon>
        <taxon>eudicotyledons</taxon>
        <taxon>Gunneridae</taxon>
        <taxon>Pentapetalae</taxon>
        <taxon>asterids</taxon>
        <taxon>lamiids</taxon>
        <taxon>Lamiales</taxon>
        <taxon>Lamiaceae</taxon>
        <taxon>Nepetoideae</taxon>
        <taxon>Elsholtzieae</taxon>
        <taxon>Perilla</taxon>
    </lineage>
</organism>
<feature type="coiled-coil region" evidence="1">
    <location>
        <begin position="53"/>
        <end position="94"/>
    </location>
</feature>
<evidence type="ECO:0000256" key="2">
    <source>
        <dbReference type="SAM" id="MobiDB-lite"/>
    </source>
</evidence>
<feature type="region of interest" description="Disordered" evidence="2">
    <location>
        <begin position="118"/>
        <end position="137"/>
    </location>
</feature>
<feature type="region of interest" description="Disordered" evidence="2">
    <location>
        <begin position="1"/>
        <end position="27"/>
    </location>
</feature>
<keyword evidence="1" id="KW-0175">Coiled coil</keyword>
<dbReference type="AlphaFoldDB" id="A0AAD4JD17"/>
<evidence type="ECO:0000313" key="3">
    <source>
        <dbReference type="EMBL" id="KAH6831497.1"/>
    </source>
</evidence>
<protein>
    <submittedName>
        <fullName evidence="3">Uncharacterized protein</fullName>
    </submittedName>
</protein>
<evidence type="ECO:0000256" key="1">
    <source>
        <dbReference type="SAM" id="Coils"/>
    </source>
</evidence>
<dbReference type="EMBL" id="SDAM02000090">
    <property type="protein sequence ID" value="KAH6831497.1"/>
    <property type="molecule type" value="Genomic_DNA"/>
</dbReference>
<reference evidence="3 4" key="1">
    <citation type="journal article" date="2021" name="Nat. Commun.">
        <title>Incipient diploidization of the medicinal plant Perilla within 10,000 years.</title>
        <authorList>
            <person name="Zhang Y."/>
            <person name="Shen Q."/>
            <person name="Leng L."/>
            <person name="Zhang D."/>
            <person name="Chen S."/>
            <person name="Shi Y."/>
            <person name="Ning Z."/>
            <person name="Chen S."/>
        </authorList>
    </citation>
    <scope>NUCLEOTIDE SEQUENCE [LARGE SCALE GENOMIC DNA]</scope>
    <source>
        <strain evidence="4">cv. PC099</strain>
    </source>
</reference>
<name>A0AAD4JD17_PERFH</name>